<dbReference type="GO" id="GO:0043138">
    <property type="term" value="F:3'-5' DNA helicase activity"/>
    <property type="evidence" value="ECO:0007669"/>
    <property type="project" value="UniProtKB-EC"/>
</dbReference>
<dbReference type="InterPro" id="IPR005259">
    <property type="entry name" value="PriA"/>
</dbReference>
<dbReference type="PANTHER" id="PTHR30580:SF0">
    <property type="entry name" value="PRIMOSOMAL PROTEIN N"/>
    <property type="match status" value="1"/>
</dbReference>
<evidence type="ECO:0000313" key="16">
    <source>
        <dbReference type="Proteomes" id="UP000001520"/>
    </source>
</evidence>
<dbReference type="Gene3D" id="3.40.50.300">
    <property type="entry name" value="P-loop containing nucleotide triphosphate hydrolases"/>
    <property type="match status" value="2"/>
</dbReference>
<gene>
    <name evidence="12 15" type="primary">priA</name>
    <name evidence="15" type="ordered locus">DEFDS_1551</name>
</gene>
<proteinExistence type="inferred from homology"/>
<evidence type="ECO:0000256" key="11">
    <source>
        <dbReference type="ARBA" id="ARBA00048988"/>
    </source>
</evidence>
<evidence type="ECO:0000256" key="10">
    <source>
        <dbReference type="ARBA" id="ARBA00023235"/>
    </source>
</evidence>
<evidence type="ECO:0000256" key="2">
    <source>
        <dbReference type="ARBA" id="ARBA00022705"/>
    </source>
</evidence>
<feature type="binding site" evidence="12">
    <location>
        <position position="372"/>
    </location>
    <ligand>
        <name>Zn(2+)</name>
        <dbReference type="ChEBI" id="CHEBI:29105"/>
        <label>2</label>
    </ligand>
</feature>
<dbReference type="HOGENOM" id="CLU_013353_4_1_0"/>
<keyword evidence="7 12" id="KW-0862">Zinc</keyword>
<evidence type="ECO:0000259" key="13">
    <source>
        <dbReference type="PROSITE" id="PS51192"/>
    </source>
</evidence>
<dbReference type="Gene3D" id="3.40.1440.60">
    <property type="entry name" value="PriA, 3(prime) DNA-binding domain"/>
    <property type="match status" value="1"/>
</dbReference>
<dbReference type="Pfam" id="PF18319">
    <property type="entry name" value="Zn_ribbon_PriA"/>
    <property type="match status" value="1"/>
</dbReference>
<dbReference type="Pfam" id="PF17764">
    <property type="entry name" value="PriA_3primeBD"/>
    <property type="match status" value="1"/>
</dbReference>
<dbReference type="SMART" id="SM00490">
    <property type="entry name" value="HELICc"/>
    <property type="match status" value="1"/>
</dbReference>
<feature type="binding site" evidence="12">
    <location>
        <position position="390"/>
    </location>
    <ligand>
        <name>Zn(2+)</name>
        <dbReference type="ChEBI" id="CHEBI:29105"/>
        <label>2</label>
    </ligand>
</feature>
<dbReference type="InterPro" id="IPR006935">
    <property type="entry name" value="Helicase/UvrB_N"/>
</dbReference>
<dbReference type="GO" id="GO:0005524">
    <property type="term" value="F:ATP binding"/>
    <property type="evidence" value="ECO:0007669"/>
    <property type="project" value="UniProtKB-UniRule"/>
</dbReference>
<feature type="binding site" evidence="12">
    <location>
        <position position="402"/>
    </location>
    <ligand>
        <name>Zn(2+)</name>
        <dbReference type="ChEBI" id="CHEBI:29105"/>
        <label>1</label>
    </ligand>
</feature>
<sequence length="648" mass="75516">MAEKYYKVLLPVPNNGILTYKSDKILKRGQRIIVSLKNRFEYGVVLEEDIAPKEGIRYKYVEEVVDEFLVNEKFLEFIFFISKYYCCEVGIVFKNVISKKIFFSKEIECTNKKDVAESDILLYDEQQNVYDKIANNIKGFNVHYIDGVTGSGKTEIYLKVSKDVMKYGKQVLYLLPEIALTAQLTKRISERLGFDVDVYHSKIPLKKRVERFWKFTKSANDFLLGTKSALFIPSSNIGLIIVDEEHESTLKQEEAPYYNLRDIAIYYAKLLNIPIILGSATPAAESYYNFTVGKYNHYFLSKRFNKAKIPYLNVLKVEKDELIGKIISERLVDEIENRLSKDEQVIIFLNKKGYSHHMVCEDCGESVMCPNCSVGLTYFQSSKQFLCHYCGERFYNYTCPVCKSDKIYGYGYGIEHLQNVLSEIFGDIILKLDTDEITSHTALNKKLNKFLEKDFKILIGTQIIAKGFNFPDVTLVGILDIDRLLGMPDFRSYERCFQLVNQVGGRAGRFEKEGEILIQTFNKKNPFFEYLNNREMFYKYELEKRKLFKYPPYYKLARFITEHSNEQRCEMTILEISDILKTLPNITLLGPAKAPIYKIKNRYRYQCLIKAKNIKDIHNVCKIAKSKFEQIKKGNIYLKIDIDPTSFM</sequence>
<dbReference type="GO" id="GO:0006310">
    <property type="term" value="P:DNA recombination"/>
    <property type="evidence" value="ECO:0007669"/>
    <property type="project" value="InterPro"/>
</dbReference>
<dbReference type="HAMAP" id="MF_00983">
    <property type="entry name" value="PriA"/>
    <property type="match status" value="1"/>
</dbReference>
<dbReference type="InterPro" id="IPR014001">
    <property type="entry name" value="Helicase_ATP-bd"/>
</dbReference>
<protein>
    <recommendedName>
        <fullName evidence="12">Replication restart protein PriA</fullName>
    </recommendedName>
    <alternativeName>
        <fullName evidence="12">ATP-dependent DNA helicase PriA</fullName>
        <ecNumber evidence="12">5.6.2.4</ecNumber>
    </alternativeName>
    <alternativeName>
        <fullName evidence="12">DNA 3'-5' helicase PriA</fullName>
    </alternativeName>
</protein>
<dbReference type="InterPro" id="IPR041222">
    <property type="entry name" value="PriA_3primeBD"/>
</dbReference>
<dbReference type="KEGG" id="ddf:DEFDS_1551"/>
<dbReference type="EMBL" id="AP011529">
    <property type="protein sequence ID" value="BAI81011.1"/>
    <property type="molecule type" value="Genomic_DNA"/>
</dbReference>
<dbReference type="PROSITE" id="PS51194">
    <property type="entry name" value="HELICASE_CTER"/>
    <property type="match status" value="1"/>
</dbReference>
<feature type="binding site" evidence="12">
    <location>
        <position position="387"/>
    </location>
    <ligand>
        <name>Zn(2+)</name>
        <dbReference type="ChEBI" id="CHEBI:29105"/>
        <label>2</label>
    </ligand>
</feature>
<keyword evidence="6 12" id="KW-0347">Helicase</keyword>
<dbReference type="InterPro" id="IPR042115">
    <property type="entry name" value="PriA_3primeBD_sf"/>
</dbReference>
<feature type="binding site" evidence="12">
    <location>
        <position position="360"/>
    </location>
    <ligand>
        <name>Zn(2+)</name>
        <dbReference type="ChEBI" id="CHEBI:29105"/>
        <label>1</label>
    </ligand>
</feature>
<dbReference type="STRING" id="639282.DEFDS_1551"/>
<evidence type="ECO:0000256" key="1">
    <source>
        <dbReference type="ARBA" id="ARBA00022515"/>
    </source>
</evidence>
<feature type="domain" description="Helicase ATP-binding" evidence="13">
    <location>
        <begin position="134"/>
        <end position="300"/>
    </location>
</feature>
<dbReference type="OrthoDB" id="9759544at2"/>
<name>D3P8H1_DEFDS</name>
<dbReference type="GO" id="GO:0008270">
    <property type="term" value="F:zinc ion binding"/>
    <property type="evidence" value="ECO:0007669"/>
    <property type="project" value="UniProtKB-UniRule"/>
</dbReference>
<dbReference type="Pfam" id="PF18074">
    <property type="entry name" value="PriA_C"/>
    <property type="match status" value="1"/>
</dbReference>
<dbReference type="GO" id="GO:1990077">
    <property type="term" value="C:primosome complex"/>
    <property type="evidence" value="ECO:0007669"/>
    <property type="project" value="UniProtKB-UniRule"/>
</dbReference>
<dbReference type="InterPro" id="IPR041236">
    <property type="entry name" value="PriA_C"/>
</dbReference>
<evidence type="ECO:0000256" key="9">
    <source>
        <dbReference type="ARBA" id="ARBA00023125"/>
    </source>
</evidence>
<dbReference type="GO" id="GO:0016887">
    <property type="term" value="F:ATP hydrolysis activity"/>
    <property type="evidence" value="ECO:0007669"/>
    <property type="project" value="RHEA"/>
</dbReference>
<keyword evidence="5 12" id="KW-0378">Hydrolase</keyword>
<keyword evidence="4 12" id="KW-0547">Nucleotide-binding</keyword>
<comment type="catalytic activity">
    <reaction evidence="12">
        <text>Couples ATP hydrolysis with the unwinding of duplex DNA by translocating in the 3'-5' direction.</text>
        <dbReference type="EC" id="5.6.2.4"/>
    </reaction>
</comment>
<keyword evidence="2 12" id="KW-0235">DNA replication</keyword>
<keyword evidence="1 12" id="KW-0639">Primosome</keyword>
<dbReference type="PANTHER" id="PTHR30580">
    <property type="entry name" value="PRIMOSOMAL PROTEIN N"/>
    <property type="match status" value="1"/>
</dbReference>
<comment type="function">
    <text evidence="12">Initiates the restart of stalled replication forks, which reloads the replicative helicase on sites other than the origin of replication. Recognizes and binds to abandoned replication forks and remodels them to uncover a helicase loading site. Promotes assembly of the primosome at these replication forks.</text>
</comment>
<dbReference type="SMART" id="SM00487">
    <property type="entry name" value="DEXDc"/>
    <property type="match status" value="1"/>
</dbReference>
<dbReference type="FunFam" id="3.40.50.300:FF:000489">
    <property type="entry name" value="Primosome assembly protein PriA"/>
    <property type="match status" value="1"/>
</dbReference>
<feature type="binding site" evidence="12">
    <location>
        <position position="363"/>
    </location>
    <ligand>
        <name>Zn(2+)</name>
        <dbReference type="ChEBI" id="CHEBI:29105"/>
        <label>1</label>
    </ligand>
</feature>
<comment type="cofactor">
    <cofactor evidence="12">
        <name>Zn(2+)</name>
        <dbReference type="ChEBI" id="CHEBI:29105"/>
    </cofactor>
    <text evidence="12">Binds 2 zinc ions per subunit.</text>
</comment>
<comment type="subunit">
    <text evidence="12">Component of the replication restart primosome.</text>
</comment>
<dbReference type="PROSITE" id="PS51192">
    <property type="entry name" value="HELICASE_ATP_BIND_1"/>
    <property type="match status" value="1"/>
</dbReference>
<accession>D3P8H1</accession>
<keyword evidence="3 12" id="KW-0479">Metal-binding</keyword>
<dbReference type="NCBIfam" id="TIGR00595">
    <property type="entry name" value="priA"/>
    <property type="match status" value="1"/>
</dbReference>
<dbReference type="Pfam" id="PF04851">
    <property type="entry name" value="ResIII"/>
    <property type="match status" value="1"/>
</dbReference>
<evidence type="ECO:0000256" key="8">
    <source>
        <dbReference type="ARBA" id="ARBA00022840"/>
    </source>
</evidence>
<dbReference type="Proteomes" id="UP000001520">
    <property type="component" value="Chromosome"/>
</dbReference>
<comment type="catalytic activity">
    <reaction evidence="11 12">
        <text>ATP + H2O = ADP + phosphate + H(+)</text>
        <dbReference type="Rhea" id="RHEA:13065"/>
        <dbReference type="ChEBI" id="CHEBI:15377"/>
        <dbReference type="ChEBI" id="CHEBI:15378"/>
        <dbReference type="ChEBI" id="CHEBI:30616"/>
        <dbReference type="ChEBI" id="CHEBI:43474"/>
        <dbReference type="ChEBI" id="CHEBI:456216"/>
        <dbReference type="EC" id="5.6.2.4"/>
    </reaction>
</comment>
<dbReference type="GO" id="GO:0006270">
    <property type="term" value="P:DNA replication initiation"/>
    <property type="evidence" value="ECO:0007669"/>
    <property type="project" value="TreeGrafter"/>
</dbReference>
<dbReference type="InterPro" id="IPR001650">
    <property type="entry name" value="Helicase_C-like"/>
</dbReference>
<reference evidence="15 16" key="1">
    <citation type="journal article" date="2010" name="DNA Res.">
        <title>Bacterial lifestyle in a deep-sea hydrothermal vent chimney revealed by the genome sequence of the thermophilic bacterium Deferribacter desulfuricans SSM1.</title>
        <authorList>
            <person name="Takaki Y."/>
            <person name="Shimamura S."/>
            <person name="Nakagawa S."/>
            <person name="Fukuhara Y."/>
            <person name="Horikawa H."/>
            <person name="Ankai A."/>
            <person name="Harada T."/>
            <person name="Hosoyama A."/>
            <person name="Oguchi A."/>
            <person name="Fukui S."/>
            <person name="Fujita N."/>
            <person name="Takami H."/>
            <person name="Takai K."/>
        </authorList>
    </citation>
    <scope>NUCLEOTIDE SEQUENCE [LARGE SCALE GENOMIC DNA]</scope>
    <source>
        <strain evidence="16">DSM 14783 / JCM 11476 / NBRC 101012 / SSM1</strain>
    </source>
</reference>
<dbReference type="Pfam" id="PF00271">
    <property type="entry name" value="Helicase_C"/>
    <property type="match status" value="1"/>
</dbReference>
<feature type="binding site" evidence="12">
    <location>
        <position position="369"/>
    </location>
    <ligand>
        <name>Zn(2+)</name>
        <dbReference type="ChEBI" id="CHEBI:29105"/>
        <label>2</label>
    </ligand>
</feature>
<keyword evidence="9 12" id="KW-0238">DNA-binding</keyword>
<evidence type="ECO:0000259" key="14">
    <source>
        <dbReference type="PROSITE" id="PS51194"/>
    </source>
</evidence>
<dbReference type="InterPro" id="IPR027417">
    <property type="entry name" value="P-loop_NTPase"/>
</dbReference>
<keyword evidence="10 12" id="KW-0413">Isomerase</keyword>
<evidence type="ECO:0000256" key="5">
    <source>
        <dbReference type="ARBA" id="ARBA00022801"/>
    </source>
</evidence>
<dbReference type="SUPFAM" id="SSF52540">
    <property type="entry name" value="P-loop containing nucleoside triphosphate hydrolases"/>
    <property type="match status" value="1"/>
</dbReference>
<organism evidence="15 16">
    <name type="scientific">Deferribacter desulfuricans (strain DSM 14783 / JCM 11476 / NBRC 101012 / SSM1)</name>
    <dbReference type="NCBI Taxonomy" id="639282"/>
    <lineage>
        <taxon>Bacteria</taxon>
        <taxon>Pseudomonadati</taxon>
        <taxon>Deferribacterota</taxon>
        <taxon>Deferribacteres</taxon>
        <taxon>Deferribacterales</taxon>
        <taxon>Deferribacteraceae</taxon>
        <taxon>Deferribacter</taxon>
    </lineage>
</organism>
<keyword evidence="16" id="KW-1185">Reference proteome</keyword>
<dbReference type="eggNOG" id="COG1198">
    <property type="taxonomic scope" value="Bacteria"/>
</dbReference>
<dbReference type="AlphaFoldDB" id="D3P8H1"/>
<feature type="domain" description="Helicase C-terminal" evidence="14">
    <location>
        <begin position="381"/>
        <end position="548"/>
    </location>
</feature>
<dbReference type="GO" id="GO:0006269">
    <property type="term" value="P:DNA replication, synthesis of primer"/>
    <property type="evidence" value="ECO:0007669"/>
    <property type="project" value="UniProtKB-KW"/>
</dbReference>
<dbReference type="GO" id="GO:0003677">
    <property type="term" value="F:DNA binding"/>
    <property type="evidence" value="ECO:0007669"/>
    <property type="project" value="UniProtKB-UniRule"/>
</dbReference>
<feature type="binding site" evidence="12">
    <location>
        <position position="399"/>
    </location>
    <ligand>
        <name>Zn(2+)</name>
        <dbReference type="ChEBI" id="CHEBI:29105"/>
        <label>1</label>
    </ligand>
</feature>
<evidence type="ECO:0000256" key="4">
    <source>
        <dbReference type="ARBA" id="ARBA00022741"/>
    </source>
</evidence>
<evidence type="ECO:0000256" key="6">
    <source>
        <dbReference type="ARBA" id="ARBA00022806"/>
    </source>
</evidence>
<evidence type="ECO:0000313" key="15">
    <source>
        <dbReference type="EMBL" id="BAI81011.1"/>
    </source>
</evidence>
<evidence type="ECO:0000256" key="12">
    <source>
        <dbReference type="HAMAP-Rule" id="MF_00983"/>
    </source>
</evidence>
<evidence type="ECO:0000256" key="3">
    <source>
        <dbReference type="ARBA" id="ARBA00022723"/>
    </source>
</evidence>
<dbReference type="GO" id="GO:0006302">
    <property type="term" value="P:double-strand break repair"/>
    <property type="evidence" value="ECO:0007669"/>
    <property type="project" value="InterPro"/>
</dbReference>
<keyword evidence="8 12" id="KW-0067">ATP-binding</keyword>
<dbReference type="RefSeq" id="WP_013008257.1">
    <property type="nucleotide sequence ID" value="NC_013939.1"/>
</dbReference>
<dbReference type="InterPro" id="IPR040498">
    <property type="entry name" value="PriA_CRR"/>
</dbReference>
<evidence type="ECO:0000256" key="7">
    <source>
        <dbReference type="ARBA" id="ARBA00022833"/>
    </source>
</evidence>
<comment type="similarity">
    <text evidence="12">Belongs to the helicase family. PriA subfamily.</text>
</comment>
<dbReference type="EC" id="5.6.2.4" evidence="12"/>